<keyword evidence="3" id="KW-1185">Reference proteome</keyword>
<name>A0A558A3G1_9PSEU</name>
<feature type="compositionally biased region" description="Basic and acidic residues" evidence="1">
    <location>
        <begin position="134"/>
        <end position="153"/>
    </location>
</feature>
<organism evidence="2 3">
    <name type="scientific">Amycolatopsis rhizosphaerae</name>
    <dbReference type="NCBI Taxonomy" id="2053003"/>
    <lineage>
        <taxon>Bacteria</taxon>
        <taxon>Bacillati</taxon>
        <taxon>Actinomycetota</taxon>
        <taxon>Actinomycetes</taxon>
        <taxon>Pseudonocardiales</taxon>
        <taxon>Pseudonocardiaceae</taxon>
        <taxon>Amycolatopsis</taxon>
    </lineage>
</organism>
<reference evidence="2 3" key="2">
    <citation type="submission" date="2019-08" db="EMBL/GenBank/DDBJ databases">
        <title>Amycolatopsis acidicola sp. nov., isolated from peat swamp forest soil.</title>
        <authorList>
            <person name="Srisuk N."/>
        </authorList>
    </citation>
    <scope>NUCLEOTIDE SEQUENCE [LARGE SCALE GENOMIC DNA]</scope>
    <source>
        <strain evidence="2 3">TBRC 6029</strain>
    </source>
</reference>
<reference evidence="2 3" key="1">
    <citation type="submission" date="2019-07" db="EMBL/GenBank/DDBJ databases">
        <authorList>
            <person name="Duangmal K."/>
            <person name="Teo W.F.A."/>
        </authorList>
    </citation>
    <scope>NUCLEOTIDE SEQUENCE [LARGE SCALE GENOMIC DNA]</scope>
    <source>
        <strain evidence="2 3">TBRC 6029</strain>
    </source>
</reference>
<gene>
    <name evidence="2" type="ORF">FNH05_35350</name>
</gene>
<proteinExistence type="predicted"/>
<comment type="caution">
    <text evidence="2">The sequence shown here is derived from an EMBL/GenBank/DDBJ whole genome shotgun (WGS) entry which is preliminary data.</text>
</comment>
<evidence type="ECO:0000256" key="1">
    <source>
        <dbReference type="SAM" id="MobiDB-lite"/>
    </source>
</evidence>
<evidence type="ECO:0000313" key="3">
    <source>
        <dbReference type="Proteomes" id="UP000320011"/>
    </source>
</evidence>
<evidence type="ECO:0000313" key="2">
    <source>
        <dbReference type="EMBL" id="TVT18802.1"/>
    </source>
</evidence>
<protein>
    <submittedName>
        <fullName evidence="2">Uncharacterized protein</fullName>
    </submittedName>
</protein>
<accession>A0A558A3G1</accession>
<dbReference type="AlphaFoldDB" id="A0A558A3G1"/>
<dbReference type="Proteomes" id="UP000320011">
    <property type="component" value="Unassembled WGS sequence"/>
</dbReference>
<dbReference type="EMBL" id="VJWX01000675">
    <property type="protein sequence ID" value="TVT18802.1"/>
    <property type="molecule type" value="Genomic_DNA"/>
</dbReference>
<sequence>MMLLVPADLLRPRRADDHFAAEADAAREAGVEVTLVDHDALTTPGGAGEGSQGDAPAVHVRTAVAVQGEDRRRSTSRSWPPPRSSRSPASFAQAITDADHPRTRGSGGTRGRSRAGRPGDRPRCFGPGEVQSEDPARTVRKRQAERSSRPSGP</sequence>
<feature type="region of interest" description="Disordered" evidence="1">
    <location>
        <begin position="36"/>
        <end position="153"/>
    </location>
</feature>